<dbReference type="Proteomes" id="UP000264006">
    <property type="component" value="Chromosome"/>
</dbReference>
<protein>
    <submittedName>
        <fullName evidence="1">Uncharacterized protein</fullName>
    </submittedName>
</protein>
<proteinExistence type="predicted"/>
<organism evidence="1 2">
    <name type="scientific">Euzebya pacifica</name>
    <dbReference type="NCBI Taxonomy" id="1608957"/>
    <lineage>
        <taxon>Bacteria</taxon>
        <taxon>Bacillati</taxon>
        <taxon>Actinomycetota</taxon>
        <taxon>Nitriliruptoria</taxon>
        <taxon>Euzebyales</taxon>
    </lineage>
</organism>
<reference evidence="1 2" key="1">
    <citation type="submission" date="2018-09" db="EMBL/GenBank/DDBJ databases">
        <title>Complete genome sequence of Euzebya sp. DY32-46 isolated from seawater of Pacific Ocean.</title>
        <authorList>
            <person name="Xu L."/>
            <person name="Wu Y.-H."/>
            <person name="Xu X.-W."/>
        </authorList>
    </citation>
    <scope>NUCLEOTIDE SEQUENCE [LARGE SCALE GENOMIC DNA]</scope>
    <source>
        <strain evidence="1 2">DY32-46</strain>
    </source>
</reference>
<sequence>MLPYLDDANVGSWFRVVRQPLDDGVVALSLPGLTRRLYGNERWTPTRDALLFSGISPELDAFLSVRSVILPRGRLGTEVWVHVEVPREREGARLMTVLNGVVGRGLALIQAELGS</sequence>
<dbReference type="KEGG" id="euz:DVS28_a1951"/>
<dbReference type="AlphaFoldDB" id="A0A346XWN9"/>
<accession>A0A346XWN9</accession>
<gene>
    <name evidence="1" type="ORF">DVS28_a1951</name>
</gene>
<dbReference type="EMBL" id="CP031165">
    <property type="protein sequence ID" value="AXV06636.1"/>
    <property type="molecule type" value="Genomic_DNA"/>
</dbReference>
<evidence type="ECO:0000313" key="2">
    <source>
        <dbReference type="Proteomes" id="UP000264006"/>
    </source>
</evidence>
<evidence type="ECO:0000313" key="1">
    <source>
        <dbReference type="EMBL" id="AXV06636.1"/>
    </source>
</evidence>
<name>A0A346XWN9_9ACTN</name>
<keyword evidence="2" id="KW-1185">Reference proteome</keyword>